<comment type="caution">
    <text evidence="5">The sequence shown here is derived from an EMBL/GenBank/DDBJ whole genome shotgun (WGS) entry which is preliminary data.</text>
</comment>
<gene>
    <name evidence="5" type="ORF">IV01_20245</name>
</gene>
<evidence type="ECO:0000313" key="5">
    <source>
        <dbReference type="EMBL" id="KFE53367.1"/>
    </source>
</evidence>
<evidence type="ECO:0000313" key="6">
    <source>
        <dbReference type="Proteomes" id="UP000028631"/>
    </source>
</evidence>
<name>A0A085VD54_PSESX</name>
<dbReference type="PANTHER" id="PTHR35936:SF17">
    <property type="entry name" value="ARGININE-BINDING EXTRACELLULAR PROTEIN ARTP"/>
    <property type="match status" value="1"/>
</dbReference>
<dbReference type="EMBL" id="JPQU01000060">
    <property type="protein sequence ID" value="KFE53367.1"/>
    <property type="molecule type" value="Genomic_DNA"/>
</dbReference>
<evidence type="ECO:0000256" key="3">
    <source>
        <dbReference type="SAM" id="SignalP"/>
    </source>
</evidence>
<evidence type="ECO:0000259" key="4">
    <source>
        <dbReference type="SMART" id="SM00062"/>
    </source>
</evidence>
<dbReference type="SUPFAM" id="SSF53850">
    <property type="entry name" value="Periplasmic binding protein-like II"/>
    <property type="match status" value="1"/>
</dbReference>
<feature type="signal peptide" evidence="3">
    <location>
        <begin position="1"/>
        <end position="29"/>
    </location>
</feature>
<comment type="similarity">
    <text evidence="1">Belongs to the bacterial solute-binding protein 3 family.</text>
</comment>
<accession>A0A085VD54</accession>
<dbReference type="SMART" id="SM00062">
    <property type="entry name" value="PBPb"/>
    <property type="match status" value="1"/>
</dbReference>
<dbReference type="OrthoDB" id="8611212at2"/>
<dbReference type="Proteomes" id="UP000028631">
    <property type="component" value="Unassembled WGS sequence"/>
</dbReference>
<feature type="chain" id="PRO_5001798580" evidence="3">
    <location>
        <begin position="30"/>
        <end position="276"/>
    </location>
</feature>
<feature type="domain" description="Solute-binding protein family 3/N-terminal" evidence="4">
    <location>
        <begin position="34"/>
        <end position="264"/>
    </location>
</feature>
<dbReference type="RefSeq" id="WP_032630568.1">
    <property type="nucleotide sequence ID" value="NZ_JPQU01000060.1"/>
</dbReference>
<reference evidence="5 6" key="1">
    <citation type="submission" date="2014-07" db="EMBL/GenBank/DDBJ databases">
        <title>Draft Genome Sequences of Environmental Pseudomonas syringae strains.</title>
        <authorList>
            <person name="Baltrus D.A."/>
            <person name="Berge O."/>
            <person name="Morris C."/>
        </authorList>
    </citation>
    <scope>NUCLEOTIDE SEQUENCE [LARGE SCALE GENOMIC DNA]</scope>
    <source>
        <strain evidence="5 6">GAW0119</strain>
    </source>
</reference>
<evidence type="ECO:0000256" key="2">
    <source>
        <dbReference type="ARBA" id="ARBA00022729"/>
    </source>
</evidence>
<protein>
    <submittedName>
        <fullName evidence="5">Amino acid ABC transporter substrate-binding protein</fullName>
    </submittedName>
</protein>
<dbReference type="Gene3D" id="3.40.190.10">
    <property type="entry name" value="Periplasmic binding protein-like II"/>
    <property type="match status" value="2"/>
</dbReference>
<dbReference type="PANTHER" id="PTHR35936">
    <property type="entry name" value="MEMBRANE-BOUND LYTIC MUREIN TRANSGLYCOSYLASE F"/>
    <property type="match status" value="1"/>
</dbReference>
<keyword evidence="6" id="KW-1185">Reference proteome</keyword>
<organism evidence="5 6">
    <name type="scientific">Pseudomonas syringae</name>
    <dbReference type="NCBI Taxonomy" id="317"/>
    <lineage>
        <taxon>Bacteria</taxon>
        <taxon>Pseudomonadati</taxon>
        <taxon>Pseudomonadota</taxon>
        <taxon>Gammaproteobacteria</taxon>
        <taxon>Pseudomonadales</taxon>
        <taxon>Pseudomonadaceae</taxon>
        <taxon>Pseudomonas</taxon>
    </lineage>
</organism>
<dbReference type="AlphaFoldDB" id="A0A085VD54"/>
<sequence>MLDLSKKACALINTGLLTLGIATCSSAFAASSDTLTVGVEATYPPMSFRDPATNQSVGVNIELFEALGKAMKVKIKFEEMSFEQLTSSLKTGRIDVIGTAITDLPKRRTDMVFVDYLKTGAQMFTTVKNTSVGSTAVAFCGKAIGTPRTTNYYPEVMAWNDSDCVKAGKPAATVQGTAGASAARLDLQQERLAAVVLGPEYVKYLMSQEPNTYVLIGEPLSLHHFGFAVDKANTQVRDDLAKGLEAIIKDGSYQTVLKKWNLESQAVADVMIDGGK</sequence>
<evidence type="ECO:0000256" key="1">
    <source>
        <dbReference type="ARBA" id="ARBA00010333"/>
    </source>
</evidence>
<proteinExistence type="inferred from homology"/>
<dbReference type="PATRIC" id="fig|317.175.peg.4221"/>
<dbReference type="Pfam" id="PF00497">
    <property type="entry name" value="SBP_bac_3"/>
    <property type="match status" value="1"/>
</dbReference>
<dbReference type="InterPro" id="IPR001638">
    <property type="entry name" value="Solute-binding_3/MltF_N"/>
</dbReference>
<keyword evidence="2 3" id="KW-0732">Signal</keyword>